<dbReference type="OrthoDB" id="9788221at2"/>
<dbReference type="KEGG" id="dsl:Dacsa_2818"/>
<dbReference type="EMBL" id="CP003944">
    <property type="protein sequence ID" value="AFZ51387.1"/>
    <property type="molecule type" value="Genomic_DNA"/>
</dbReference>
<dbReference type="RefSeq" id="WP_015230367.1">
    <property type="nucleotide sequence ID" value="NC_019780.1"/>
</dbReference>
<reference evidence="2" key="1">
    <citation type="submission" date="2012-04" db="EMBL/GenBank/DDBJ databases">
        <title>Finished genome of Dactylococcopsis salina PCC 8305.</title>
        <authorList>
            <consortium name="US DOE Joint Genome Institute"/>
            <person name="Gugger M."/>
            <person name="Coursin T."/>
            <person name="Rippka R."/>
            <person name="Tandeau De Marsac N."/>
            <person name="Huntemann M."/>
            <person name="Wei C.-L."/>
            <person name="Han J."/>
            <person name="Detter J.C."/>
            <person name="Han C."/>
            <person name="Tapia R."/>
            <person name="Daligault H."/>
            <person name="Chen A."/>
            <person name="Krypides N."/>
            <person name="Mavromatis K."/>
            <person name="Markowitz V."/>
            <person name="Szeto E."/>
            <person name="Ivanova N."/>
            <person name="Ovchinnikova G."/>
            <person name="Pagani I."/>
            <person name="Pati A."/>
            <person name="Goodwin L."/>
            <person name="Peters L."/>
            <person name="Pitluck S."/>
            <person name="Woyke T."/>
            <person name="Kerfeld C."/>
        </authorList>
    </citation>
    <scope>NUCLEOTIDE SEQUENCE [LARGE SCALE GENOMIC DNA]</scope>
    <source>
        <strain evidence="2">PCC 8305</strain>
    </source>
</reference>
<dbReference type="PATRIC" id="fig|13035.3.peg.3207"/>
<name>K9YY02_DACS8</name>
<protein>
    <submittedName>
        <fullName evidence="2">Phenazine biosynthesis protein PhzF family</fullName>
    </submittedName>
</protein>
<evidence type="ECO:0000313" key="3">
    <source>
        <dbReference type="Proteomes" id="UP000010482"/>
    </source>
</evidence>
<organism evidence="2 3">
    <name type="scientific">Dactylococcopsis salina (strain PCC 8305)</name>
    <name type="common">Myxobactron salinum</name>
    <dbReference type="NCBI Taxonomy" id="13035"/>
    <lineage>
        <taxon>Bacteria</taxon>
        <taxon>Bacillati</taxon>
        <taxon>Cyanobacteriota</taxon>
        <taxon>Cyanophyceae</taxon>
        <taxon>Nodosilineales</taxon>
        <taxon>Cymatolegaceae</taxon>
        <taxon>Dactylococcopsis</taxon>
    </lineage>
</organism>
<accession>K9YY02</accession>
<proteinExistence type="predicted"/>
<dbReference type="InterPro" id="IPR003719">
    <property type="entry name" value="Phenazine_PhzF-like"/>
</dbReference>
<sequence length="296" mass="33462">MNYPFYIVDVFAVAKYTGNQLAVFPQADQISDQQMQEFAKEINFSETTFITTSSPTENEYDVRIFTPNQELPFAGHPTLGTAYIIREYLMSKQEKENQAEITLNLKVGKIPVRLETTEQGEEVLWMQQNQPEFGQSISPETIATVLGISEKDINPNFPIQEVSTGIYFLIVPINRLEVLKQIKVNLEQYYQLIFSLKAKSILVFCPETYSPENDLCVRVFADYLAIPEDPATGSANGCLAAYLFNNNVFPIQGNRLEVKVEQGYEINRPSLLFLQASEDKIKVGGQVKTIAQGNFI</sequence>
<dbReference type="AlphaFoldDB" id="K9YY02"/>
<keyword evidence="3" id="KW-1185">Reference proteome</keyword>
<dbReference type="Gene3D" id="3.10.310.10">
    <property type="entry name" value="Diaminopimelate Epimerase, Chain A, domain 1"/>
    <property type="match status" value="2"/>
</dbReference>
<gene>
    <name evidence="2" type="ORF">Dacsa_2818</name>
</gene>
<dbReference type="NCBIfam" id="TIGR00654">
    <property type="entry name" value="PhzF_family"/>
    <property type="match status" value="1"/>
</dbReference>
<dbReference type="eggNOG" id="COG0384">
    <property type="taxonomic scope" value="Bacteria"/>
</dbReference>
<dbReference type="Pfam" id="PF02567">
    <property type="entry name" value="PhzC-PhzF"/>
    <property type="match status" value="1"/>
</dbReference>
<dbReference type="GO" id="GO:0016853">
    <property type="term" value="F:isomerase activity"/>
    <property type="evidence" value="ECO:0007669"/>
    <property type="project" value="TreeGrafter"/>
</dbReference>
<dbReference type="SUPFAM" id="SSF54506">
    <property type="entry name" value="Diaminopimelate epimerase-like"/>
    <property type="match status" value="1"/>
</dbReference>
<feature type="active site" evidence="1">
    <location>
        <position position="46"/>
    </location>
</feature>
<evidence type="ECO:0000256" key="1">
    <source>
        <dbReference type="PIRSR" id="PIRSR016184-1"/>
    </source>
</evidence>
<dbReference type="HOGENOM" id="CLU_048756_0_1_3"/>
<dbReference type="Proteomes" id="UP000010482">
    <property type="component" value="Chromosome"/>
</dbReference>
<dbReference type="PANTHER" id="PTHR13774:SF32">
    <property type="entry name" value="ANTISENSE-ENHANCING SEQUENCE 1"/>
    <property type="match status" value="1"/>
</dbReference>
<dbReference type="PANTHER" id="PTHR13774">
    <property type="entry name" value="PHENAZINE BIOSYNTHESIS PROTEIN"/>
    <property type="match status" value="1"/>
</dbReference>
<evidence type="ECO:0000313" key="2">
    <source>
        <dbReference type="EMBL" id="AFZ51387.1"/>
    </source>
</evidence>
<dbReference type="PIRSF" id="PIRSF016184">
    <property type="entry name" value="PhzC_PhzF"/>
    <property type="match status" value="1"/>
</dbReference>
<dbReference type="GO" id="GO:0005737">
    <property type="term" value="C:cytoplasm"/>
    <property type="evidence" value="ECO:0007669"/>
    <property type="project" value="TreeGrafter"/>
</dbReference>